<reference evidence="1 2" key="1">
    <citation type="submission" date="2015-09" db="EMBL/GenBank/DDBJ databases">
        <title>Sorangium comparison.</title>
        <authorList>
            <person name="Zaburannyi N."/>
            <person name="Bunk B."/>
            <person name="Overmann J."/>
            <person name="Mueller R."/>
        </authorList>
    </citation>
    <scope>NUCLEOTIDE SEQUENCE [LARGE SCALE GENOMIC DNA]</scope>
    <source>
        <strain evidence="1 2">So ceGT47</strain>
    </source>
</reference>
<proteinExistence type="predicted"/>
<accession>A0A4P2PX70</accession>
<dbReference type="Proteomes" id="UP000295781">
    <property type="component" value="Chromosome"/>
</dbReference>
<protein>
    <submittedName>
        <fullName evidence="1">Uncharacterized protein</fullName>
    </submittedName>
</protein>
<dbReference type="AlphaFoldDB" id="A0A4P2PX70"/>
<evidence type="ECO:0000313" key="1">
    <source>
        <dbReference type="EMBL" id="AUX21073.1"/>
    </source>
</evidence>
<sequence>MLAGPTVSIRTMRRALSHTIGSLTAAVAADIERSDDDRAFFAAEQAKLEPLAAQLKAVYLALDEHDLGAGEIQQATVEIGDEVLDRGVRAANARTKLALRGKAGLDATHAFGQRIDDLTGAPIASEPAAVLAAVGRMNDLPPFDEKAAIQADLTARANKQEEFLKARDDGHAARTRLASEGARLVVESALALASLKGSLDARFPRQRAYVGGFFLDVASKASRKRGAAEEPDGG</sequence>
<organism evidence="1 2">
    <name type="scientific">Sorangium cellulosum</name>
    <name type="common">Polyangium cellulosum</name>
    <dbReference type="NCBI Taxonomy" id="56"/>
    <lineage>
        <taxon>Bacteria</taxon>
        <taxon>Pseudomonadati</taxon>
        <taxon>Myxococcota</taxon>
        <taxon>Polyangia</taxon>
        <taxon>Polyangiales</taxon>
        <taxon>Polyangiaceae</taxon>
        <taxon>Sorangium</taxon>
    </lineage>
</organism>
<name>A0A4P2PX70_SORCE</name>
<dbReference type="EMBL" id="CP012670">
    <property type="protein sequence ID" value="AUX21073.1"/>
    <property type="molecule type" value="Genomic_DNA"/>
</dbReference>
<dbReference type="RefSeq" id="WP_207213794.1">
    <property type="nucleotide sequence ID" value="NZ_CP012670.1"/>
</dbReference>
<gene>
    <name evidence="1" type="ORF">SOCEGT47_015510</name>
</gene>
<evidence type="ECO:0000313" key="2">
    <source>
        <dbReference type="Proteomes" id="UP000295781"/>
    </source>
</evidence>